<proteinExistence type="predicted"/>
<evidence type="ECO:0000313" key="1">
    <source>
        <dbReference type="EMBL" id="KAJ8893972.1"/>
    </source>
</evidence>
<sequence length="265" mass="30174">MHSLTLYPLSPAAGYLSTASRLREAYVTHRQTMKSAFSFSMMKPQTNGGNGQYVFNLLIKVLQSGDSAVQKLYIGGVNVLKNAYTSDCSQAIVSVVHKLDIYGKTLCGLLPILLFRTFLKDNYPHNLETVKFFWIPVITRWNGWFKSVEYLNNHLSDVVRSYQGNSTAMPYFLNLTLSVDKIIQTLATFFVEHFSKNSRENTQGKQRMFVITIRNPCIEIDWDFFDLKNLINSILGDISGLVKCVPILNQLTPSQYLELFSVLEE</sequence>
<name>A0ABQ9IBC2_9NEOP</name>
<accession>A0ABQ9IBC2</accession>
<comment type="caution">
    <text evidence="1">The sequence shown here is derived from an EMBL/GenBank/DDBJ whole genome shotgun (WGS) entry which is preliminary data.</text>
</comment>
<evidence type="ECO:0000313" key="2">
    <source>
        <dbReference type="Proteomes" id="UP001159363"/>
    </source>
</evidence>
<protein>
    <submittedName>
        <fullName evidence="1">Uncharacterized protein</fullName>
    </submittedName>
</protein>
<reference evidence="1 2" key="1">
    <citation type="submission" date="2023-02" db="EMBL/GenBank/DDBJ databases">
        <title>LHISI_Scaffold_Assembly.</title>
        <authorList>
            <person name="Stuart O.P."/>
            <person name="Cleave R."/>
            <person name="Magrath M.J.L."/>
            <person name="Mikheyev A.S."/>
        </authorList>
    </citation>
    <scope>NUCLEOTIDE SEQUENCE [LARGE SCALE GENOMIC DNA]</scope>
    <source>
        <strain evidence="1">Daus_M_001</strain>
        <tissue evidence="1">Leg muscle</tissue>
    </source>
</reference>
<dbReference type="EMBL" id="JARBHB010000002">
    <property type="protein sequence ID" value="KAJ8893972.1"/>
    <property type="molecule type" value="Genomic_DNA"/>
</dbReference>
<dbReference type="Proteomes" id="UP001159363">
    <property type="component" value="Chromosome 2"/>
</dbReference>
<keyword evidence="2" id="KW-1185">Reference proteome</keyword>
<organism evidence="1 2">
    <name type="scientific">Dryococelus australis</name>
    <dbReference type="NCBI Taxonomy" id="614101"/>
    <lineage>
        <taxon>Eukaryota</taxon>
        <taxon>Metazoa</taxon>
        <taxon>Ecdysozoa</taxon>
        <taxon>Arthropoda</taxon>
        <taxon>Hexapoda</taxon>
        <taxon>Insecta</taxon>
        <taxon>Pterygota</taxon>
        <taxon>Neoptera</taxon>
        <taxon>Polyneoptera</taxon>
        <taxon>Phasmatodea</taxon>
        <taxon>Verophasmatodea</taxon>
        <taxon>Anareolatae</taxon>
        <taxon>Phasmatidae</taxon>
        <taxon>Eurycanthinae</taxon>
        <taxon>Dryococelus</taxon>
    </lineage>
</organism>
<gene>
    <name evidence="1" type="ORF">PR048_006573</name>
</gene>